<evidence type="ECO:0008006" key="4">
    <source>
        <dbReference type="Google" id="ProtNLM"/>
    </source>
</evidence>
<dbReference type="InterPro" id="IPR043128">
    <property type="entry name" value="Rev_trsase/Diguanyl_cyclase"/>
</dbReference>
<evidence type="ECO:0000313" key="3">
    <source>
        <dbReference type="Proteomes" id="UP000257109"/>
    </source>
</evidence>
<keyword evidence="3" id="KW-1185">Reference proteome</keyword>
<reference evidence="2" key="1">
    <citation type="submission" date="2018-05" db="EMBL/GenBank/DDBJ databases">
        <title>Draft genome of Mucuna pruriens seed.</title>
        <authorList>
            <person name="Nnadi N.E."/>
            <person name="Vos R."/>
            <person name="Hasami M.H."/>
            <person name="Devisetty U.K."/>
            <person name="Aguiy J.C."/>
        </authorList>
    </citation>
    <scope>NUCLEOTIDE SEQUENCE [LARGE SCALE GENOMIC DNA]</scope>
    <source>
        <strain evidence="2">JCA_2017</strain>
    </source>
</reference>
<dbReference type="OrthoDB" id="532959at2759"/>
<dbReference type="PANTHER" id="PTHR35046:SF9">
    <property type="entry name" value="RNA-DIRECTED DNA POLYMERASE"/>
    <property type="match status" value="1"/>
</dbReference>
<accession>A0A371GNN4</accession>
<sequence length="352" mass="40990">MIMMNNRDIESESSSDDEMPPLEDCSDVEVAEPVHGVVFFTGHALSIQRKKDGNVEQREYIFHISCYINDKVCKIIIDNKVVRIHQWLNDCGDIRMTKPVFVSFSIGMYKDEILWDIAHMHARHLLLRRPWQFDRKVTYDGSKIDQISENKQKKEKHKIECNEEKNKKMGAFAKKKEVENALLAKGKLLVLMYKDLYFTNKFHFSLPCEEFTDVFLEEVSHGLPHLRGINHQIDLIPNSSIPNRLAYRKNPKEIKEIQKQVNELLQNGFVKESLSPCSIPMILVLKKDGTWHMCVNSLAINKNTVKYRYPIPRLVYMLDELYGSCMFSKIDLKSGYNQICMKEGDNGKQLLN</sequence>
<protein>
    <recommendedName>
        <fullName evidence="4">Reverse transcriptase domain-containing protein</fullName>
    </recommendedName>
</protein>
<dbReference type="InterPro" id="IPR043502">
    <property type="entry name" value="DNA/RNA_pol_sf"/>
</dbReference>
<feature type="region of interest" description="Disordered" evidence="1">
    <location>
        <begin position="1"/>
        <end position="22"/>
    </location>
</feature>
<evidence type="ECO:0000256" key="1">
    <source>
        <dbReference type="SAM" id="MobiDB-lite"/>
    </source>
</evidence>
<evidence type="ECO:0000313" key="2">
    <source>
        <dbReference type="EMBL" id="RDX92167.1"/>
    </source>
</evidence>
<organism evidence="2 3">
    <name type="scientific">Mucuna pruriens</name>
    <name type="common">Velvet bean</name>
    <name type="synonym">Dolichos pruriens</name>
    <dbReference type="NCBI Taxonomy" id="157652"/>
    <lineage>
        <taxon>Eukaryota</taxon>
        <taxon>Viridiplantae</taxon>
        <taxon>Streptophyta</taxon>
        <taxon>Embryophyta</taxon>
        <taxon>Tracheophyta</taxon>
        <taxon>Spermatophyta</taxon>
        <taxon>Magnoliopsida</taxon>
        <taxon>eudicotyledons</taxon>
        <taxon>Gunneridae</taxon>
        <taxon>Pentapetalae</taxon>
        <taxon>rosids</taxon>
        <taxon>fabids</taxon>
        <taxon>Fabales</taxon>
        <taxon>Fabaceae</taxon>
        <taxon>Papilionoideae</taxon>
        <taxon>50 kb inversion clade</taxon>
        <taxon>NPAAA clade</taxon>
        <taxon>indigoferoid/millettioid clade</taxon>
        <taxon>Phaseoleae</taxon>
        <taxon>Mucuna</taxon>
    </lineage>
</organism>
<gene>
    <name evidence="2" type="ORF">CR513_25735</name>
</gene>
<comment type="caution">
    <text evidence="2">The sequence shown here is derived from an EMBL/GenBank/DDBJ whole genome shotgun (WGS) entry which is preliminary data.</text>
</comment>
<proteinExistence type="predicted"/>
<dbReference type="PANTHER" id="PTHR35046">
    <property type="entry name" value="ZINC KNUCKLE (CCHC-TYPE) FAMILY PROTEIN"/>
    <property type="match status" value="1"/>
</dbReference>
<dbReference type="Proteomes" id="UP000257109">
    <property type="component" value="Unassembled WGS sequence"/>
</dbReference>
<dbReference type="Gene3D" id="3.10.10.10">
    <property type="entry name" value="HIV Type 1 Reverse Transcriptase, subunit A, domain 1"/>
    <property type="match status" value="1"/>
</dbReference>
<feature type="compositionally biased region" description="Acidic residues" evidence="1">
    <location>
        <begin position="11"/>
        <end position="22"/>
    </location>
</feature>
<dbReference type="AlphaFoldDB" id="A0A371GNN4"/>
<dbReference type="Gene3D" id="3.30.70.270">
    <property type="match status" value="1"/>
</dbReference>
<name>A0A371GNN4_MUCPR</name>
<dbReference type="EMBL" id="QJKJ01004935">
    <property type="protein sequence ID" value="RDX92167.1"/>
    <property type="molecule type" value="Genomic_DNA"/>
</dbReference>
<dbReference type="SUPFAM" id="SSF56672">
    <property type="entry name" value="DNA/RNA polymerases"/>
    <property type="match status" value="1"/>
</dbReference>
<feature type="non-terminal residue" evidence="2">
    <location>
        <position position="1"/>
    </location>
</feature>
<dbReference type="STRING" id="157652.A0A371GNN4"/>